<evidence type="ECO:0000256" key="1">
    <source>
        <dbReference type="SAM" id="Phobius"/>
    </source>
</evidence>
<gene>
    <name evidence="2" type="ORF">GCM10007962_28790</name>
</gene>
<reference evidence="2" key="1">
    <citation type="journal article" date="2014" name="Int. J. Syst. Evol. Microbiol.">
        <title>Complete genome sequence of Corynebacterium casei LMG S-19264T (=DSM 44701T), isolated from a smear-ripened cheese.</title>
        <authorList>
            <consortium name="US DOE Joint Genome Institute (JGI-PGF)"/>
            <person name="Walter F."/>
            <person name="Albersmeier A."/>
            <person name="Kalinowski J."/>
            <person name="Ruckert C."/>
        </authorList>
    </citation>
    <scope>NUCLEOTIDE SEQUENCE</scope>
    <source>
        <strain evidence="2">JCM 12862</strain>
    </source>
</reference>
<name>A0A8J3BR36_9FLAO</name>
<proteinExistence type="predicted"/>
<feature type="transmembrane region" description="Helical" evidence="1">
    <location>
        <begin position="12"/>
        <end position="36"/>
    </location>
</feature>
<dbReference type="Proteomes" id="UP000612329">
    <property type="component" value="Unassembled WGS sequence"/>
</dbReference>
<accession>A0A8J3BR36</accession>
<comment type="caution">
    <text evidence="2">The sequence shown here is derived from an EMBL/GenBank/DDBJ whole genome shotgun (WGS) entry which is preliminary data.</text>
</comment>
<keyword evidence="1" id="KW-0812">Transmembrane</keyword>
<dbReference type="EMBL" id="BMNR01000007">
    <property type="protein sequence ID" value="GGK32662.1"/>
    <property type="molecule type" value="Genomic_DNA"/>
</dbReference>
<evidence type="ECO:0000313" key="3">
    <source>
        <dbReference type="Proteomes" id="UP000612329"/>
    </source>
</evidence>
<keyword evidence="3" id="KW-1185">Reference proteome</keyword>
<evidence type="ECO:0000313" key="2">
    <source>
        <dbReference type="EMBL" id="GGK32662.1"/>
    </source>
</evidence>
<reference evidence="2" key="2">
    <citation type="submission" date="2020-09" db="EMBL/GenBank/DDBJ databases">
        <authorList>
            <person name="Sun Q."/>
            <person name="Ohkuma M."/>
        </authorList>
    </citation>
    <scope>NUCLEOTIDE SEQUENCE</scope>
    <source>
        <strain evidence="2">JCM 12862</strain>
    </source>
</reference>
<keyword evidence="1" id="KW-0472">Membrane</keyword>
<sequence length="59" mass="6752">MNISNRAKITISSVIAGLLTHFFSDFLLTISSLYFVNKYALKNFDFLKFFSSISDLHTI</sequence>
<protein>
    <submittedName>
        <fullName evidence="2">Uncharacterized protein</fullName>
    </submittedName>
</protein>
<organism evidence="2 3">
    <name type="scientific">Yeosuana aromativorans</name>
    <dbReference type="NCBI Taxonomy" id="288019"/>
    <lineage>
        <taxon>Bacteria</taxon>
        <taxon>Pseudomonadati</taxon>
        <taxon>Bacteroidota</taxon>
        <taxon>Flavobacteriia</taxon>
        <taxon>Flavobacteriales</taxon>
        <taxon>Flavobacteriaceae</taxon>
        <taxon>Yeosuana</taxon>
    </lineage>
</organism>
<keyword evidence="1" id="KW-1133">Transmembrane helix</keyword>
<dbReference type="AlphaFoldDB" id="A0A8J3BR36"/>